<keyword evidence="3" id="KW-0645">Protease</keyword>
<dbReference type="Pfam" id="PF05649">
    <property type="entry name" value="Peptidase_M13_N"/>
    <property type="match status" value="1"/>
</dbReference>
<organism evidence="10 11">
    <name type="scientific">Colletotrichum chlorophyti</name>
    <dbReference type="NCBI Taxonomy" id="708187"/>
    <lineage>
        <taxon>Eukaryota</taxon>
        <taxon>Fungi</taxon>
        <taxon>Dikarya</taxon>
        <taxon>Ascomycota</taxon>
        <taxon>Pezizomycotina</taxon>
        <taxon>Sordariomycetes</taxon>
        <taxon>Hypocreomycetidae</taxon>
        <taxon>Glomerellales</taxon>
        <taxon>Glomerellaceae</taxon>
        <taxon>Colletotrichum</taxon>
    </lineage>
</organism>
<dbReference type="GO" id="GO:0016485">
    <property type="term" value="P:protein processing"/>
    <property type="evidence" value="ECO:0007669"/>
    <property type="project" value="TreeGrafter"/>
</dbReference>
<dbReference type="OrthoDB" id="6475849at2759"/>
<feature type="domain" description="Peptidase M13 C-terminal" evidence="8">
    <location>
        <begin position="506"/>
        <end position="708"/>
    </location>
</feature>
<protein>
    <submittedName>
        <fullName evidence="10">Endothelin-converting enzyme 1-like protein 2</fullName>
    </submittedName>
</protein>
<dbReference type="Gene3D" id="1.10.1380.10">
    <property type="entry name" value="Neutral endopeptidase , domain2"/>
    <property type="match status" value="1"/>
</dbReference>
<dbReference type="EMBL" id="MPGH01000136">
    <property type="protein sequence ID" value="OLN86006.1"/>
    <property type="molecule type" value="Genomic_DNA"/>
</dbReference>
<evidence type="ECO:0000259" key="8">
    <source>
        <dbReference type="Pfam" id="PF01431"/>
    </source>
</evidence>
<evidence type="ECO:0000259" key="9">
    <source>
        <dbReference type="Pfam" id="PF05649"/>
    </source>
</evidence>
<dbReference type="STRING" id="708187.A0A1Q8RNT8"/>
<evidence type="ECO:0000256" key="1">
    <source>
        <dbReference type="ARBA" id="ARBA00001947"/>
    </source>
</evidence>
<dbReference type="InterPro" id="IPR008753">
    <property type="entry name" value="Peptidase_M13_N"/>
</dbReference>
<dbReference type="AlphaFoldDB" id="A0A1Q8RNT8"/>
<gene>
    <name evidence="10" type="ORF">CCHL11_10091</name>
</gene>
<dbReference type="PRINTS" id="PR00786">
    <property type="entry name" value="NEPRILYSIN"/>
</dbReference>
<proteinExistence type="inferred from homology"/>
<dbReference type="PANTHER" id="PTHR11733:SF167">
    <property type="entry name" value="FI17812P1-RELATED"/>
    <property type="match status" value="1"/>
</dbReference>
<dbReference type="Proteomes" id="UP000186583">
    <property type="component" value="Unassembled WGS sequence"/>
</dbReference>
<comment type="cofactor">
    <cofactor evidence="1">
        <name>Zn(2+)</name>
        <dbReference type="ChEBI" id="CHEBI:29105"/>
    </cofactor>
</comment>
<sequence>MASVTTNFRARNYCTTTACIEIASNILLSLALNYTMIDPCTDFRRLACAGWDAKHTAEAGQGRAAFLGDIYNSAWATSKDILEGPYPTGSDAGFLTKSLSQEEAGFDKDNFNLIVKTYNACMNSTAVKAAGLRPLLDFIDRIVDTFPVAHQTGDKERMISEADAPKIGKTLLLFNQHGITTFETIDVGVDDQNTPLLVGPQAQNNQIVKEYLRIMAAVLQQLHPGSLGLSDAQRLALTITEFEKGAADLQAMNDIGAGDASRVRKFKLEEVTGVAPELDHDYILKNLIPDNYEPSTLVFSPAYFGNLSRLLQNSTLETIQGFFIWKAASTFSGLVESEVMEQLNSMKEKLRGNDLALSGKVPRWQVCVRHVDEGVSRSILPVGLGWILGRFYADKAYSNETRKLTANMLGTIQQAFKTRLKDKDWLTLEVRKIAQEKVDAIVAEIGYPTWSTDPQKVAEYFSTLNIGNTYFENALALATFSSKMMWAQLSRPIERNTWPLTPLTLNAGYEPTSNAIFVTTSIQQQPFYNVEYPSYINYGGLGSILGHEVTHGLDNLGHRYAANGSLVDWWDEQSLQGFENRTNCFIDQYKKSFVTAPDGTQVHIRANASLGENIADAGGVATSYAAWKKLQADDNAQDFDLPGLEGFSHDQLFFVKWAQTHCEKSASKEHSIYLVYRDEHPPAFARILGSLDNSREFRSAFNCPQKQPTCELW</sequence>
<dbReference type="PANTHER" id="PTHR11733">
    <property type="entry name" value="ZINC METALLOPROTEASE FAMILY M13 NEPRILYSIN-RELATED"/>
    <property type="match status" value="1"/>
</dbReference>
<dbReference type="Gene3D" id="3.40.390.10">
    <property type="entry name" value="Collagenase (Catalytic Domain)"/>
    <property type="match status" value="1"/>
</dbReference>
<keyword evidence="4" id="KW-0479">Metal-binding</keyword>
<evidence type="ECO:0000256" key="3">
    <source>
        <dbReference type="ARBA" id="ARBA00022670"/>
    </source>
</evidence>
<evidence type="ECO:0000313" key="10">
    <source>
        <dbReference type="EMBL" id="OLN86006.1"/>
    </source>
</evidence>
<dbReference type="GO" id="GO:0005886">
    <property type="term" value="C:plasma membrane"/>
    <property type="evidence" value="ECO:0007669"/>
    <property type="project" value="TreeGrafter"/>
</dbReference>
<keyword evidence="11" id="KW-1185">Reference proteome</keyword>
<reference evidence="10 11" key="1">
    <citation type="submission" date="2016-11" db="EMBL/GenBank/DDBJ databases">
        <title>Draft Genome Assembly of Colletotrichum chlorophyti a pathogen of herbaceous plants.</title>
        <authorList>
            <person name="Gan P."/>
            <person name="Narusaka M."/>
            <person name="Tsushima A."/>
            <person name="Narusaka Y."/>
            <person name="Takano Y."/>
            <person name="Shirasu K."/>
        </authorList>
    </citation>
    <scope>NUCLEOTIDE SEQUENCE [LARGE SCALE GENOMIC DNA]</scope>
    <source>
        <strain evidence="10 11">NTL11</strain>
    </source>
</reference>
<evidence type="ECO:0000313" key="11">
    <source>
        <dbReference type="Proteomes" id="UP000186583"/>
    </source>
</evidence>
<dbReference type="Pfam" id="PF01431">
    <property type="entry name" value="Peptidase_M13"/>
    <property type="match status" value="1"/>
</dbReference>
<feature type="domain" description="Peptidase M13 N-terminal" evidence="9">
    <location>
        <begin position="39"/>
        <end position="448"/>
    </location>
</feature>
<dbReference type="CDD" id="cd08662">
    <property type="entry name" value="M13"/>
    <property type="match status" value="1"/>
</dbReference>
<evidence type="ECO:0000256" key="5">
    <source>
        <dbReference type="ARBA" id="ARBA00022801"/>
    </source>
</evidence>
<dbReference type="PROSITE" id="PS51885">
    <property type="entry name" value="NEPRILYSIN"/>
    <property type="match status" value="1"/>
</dbReference>
<evidence type="ECO:0000256" key="4">
    <source>
        <dbReference type="ARBA" id="ARBA00022723"/>
    </source>
</evidence>
<dbReference type="SUPFAM" id="SSF55486">
    <property type="entry name" value="Metalloproteases ('zincins'), catalytic domain"/>
    <property type="match status" value="1"/>
</dbReference>
<evidence type="ECO:0000256" key="7">
    <source>
        <dbReference type="ARBA" id="ARBA00023049"/>
    </source>
</evidence>
<dbReference type="InterPro" id="IPR000718">
    <property type="entry name" value="Peptidase_M13"/>
</dbReference>
<dbReference type="GO" id="GO:0046872">
    <property type="term" value="F:metal ion binding"/>
    <property type="evidence" value="ECO:0007669"/>
    <property type="project" value="UniProtKB-KW"/>
</dbReference>
<dbReference type="InterPro" id="IPR042089">
    <property type="entry name" value="Peptidase_M13_dom_2"/>
</dbReference>
<keyword evidence="6" id="KW-0862">Zinc</keyword>
<name>A0A1Q8RNT8_9PEZI</name>
<accession>A0A1Q8RNT8</accession>
<dbReference type="InterPro" id="IPR024079">
    <property type="entry name" value="MetalloPept_cat_dom_sf"/>
</dbReference>
<comment type="similarity">
    <text evidence="2">Belongs to the peptidase M13 family.</text>
</comment>
<evidence type="ECO:0000256" key="2">
    <source>
        <dbReference type="ARBA" id="ARBA00007357"/>
    </source>
</evidence>
<evidence type="ECO:0000256" key="6">
    <source>
        <dbReference type="ARBA" id="ARBA00022833"/>
    </source>
</evidence>
<dbReference type="GO" id="GO:0004222">
    <property type="term" value="F:metalloendopeptidase activity"/>
    <property type="evidence" value="ECO:0007669"/>
    <property type="project" value="InterPro"/>
</dbReference>
<keyword evidence="7" id="KW-0482">Metalloprotease</keyword>
<comment type="caution">
    <text evidence="10">The sequence shown here is derived from an EMBL/GenBank/DDBJ whole genome shotgun (WGS) entry which is preliminary data.</text>
</comment>
<keyword evidence="5" id="KW-0378">Hydrolase</keyword>
<dbReference type="InterPro" id="IPR018497">
    <property type="entry name" value="Peptidase_M13_C"/>
</dbReference>